<evidence type="ECO:0000313" key="2">
    <source>
        <dbReference type="Proteomes" id="UP000287033"/>
    </source>
</evidence>
<organism evidence="1 2">
    <name type="scientific">Chiloscyllium punctatum</name>
    <name type="common">Brownbanded bambooshark</name>
    <name type="synonym">Hemiscyllium punctatum</name>
    <dbReference type="NCBI Taxonomy" id="137246"/>
    <lineage>
        <taxon>Eukaryota</taxon>
        <taxon>Metazoa</taxon>
        <taxon>Chordata</taxon>
        <taxon>Craniata</taxon>
        <taxon>Vertebrata</taxon>
        <taxon>Chondrichthyes</taxon>
        <taxon>Elasmobranchii</taxon>
        <taxon>Galeomorphii</taxon>
        <taxon>Galeoidea</taxon>
        <taxon>Orectolobiformes</taxon>
        <taxon>Hemiscylliidae</taxon>
        <taxon>Chiloscyllium</taxon>
    </lineage>
</organism>
<dbReference type="AlphaFoldDB" id="A0A401TR05"/>
<proteinExistence type="predicted"/>
<accession>A0A401TR05</accession>
<dbReference type="OrthoDB" id="6412627at2759"/>
<reference evidence="1 2" key="1">
    <citation type="journal article" date="2018" name="Nat. Ecol. Evol.">
        <title>Shark genomes provide insights into elasmobranch evolution and the origin of vertebrates.</title>
        <authorList>
            <person name="Hara Y"/>
            <person name="Yamaguchi K"/>
            <person name="Onimaru K"/>
            <person name="Kadota M"/>
            <person name="Koyanagi M"/>
            <person name="Keeley SD"/>
            <person name="Tatsumi K"/>
            <person name="Tanaka K"/>
            <person name="Motone F"/>
            <person name="Kageyama Y"/>
            <person name="Nozu R"/>
            <person name="Adachi N"/>
            <person name="Nishimura O"/>
            <person name="Nakagawa R"/>
            <person name="Tanegashima C"/>
            <person name="Kiyatake I"/>
            <person name="Matsumoto R"/>
            <person name="Murakumo K"/>
            <person name="Nishida K"/>
            <person name="Terakita A"/>
            <person name="Kuratani S"/>
            <person name="Sato K"/>
            <person name="Hyodo S Kuraku.S."/>
        </authorList>
    </citation>
    <scope>NUCLEOTIDE SEQUENCE [LARGE SCALE GENOMIC DNA]</scope>
</reference>
<gene>
    <name evidence="1" type="ORF">chiPu_0029367</name>
</gene>
<protein>
    <submittedName>
        <fullName evidence="1">Uncharacterized protein</fullName>
    </submittedName>
</protein>
<feature type="non-terminal residue" evidence="1">
    <location>
        <position position="62"/>
    </location>
</feature>
<name>A0A401TR05_CHIPU</name>
<dbReference type="EMBL" id="BEZZ01155007">
    <property type="protein sequence ID" value="GCC45101.1"/>
    <property type="molecule type" value="Genomic_DNA"/>
</dbReference>
<comment type="caution">
    <text evidence="1">The sequence shown here is derived from an EMBL/GenBank/DDBJ whole genome shotgun (WGS) entry which is preliminary data.</text>
</comment>
<dbReference type="Proteomes" id="UP000287033">
    <property type="component" value="Unassembled WGS sequence"/>
</dbReference>
<evidence type="ECO:0000313" key="1">
    <source>
        <dbReference type="EMBL" id="GCC45101.1"/>
    </source>
</evidence>
<sequence length="62" mass="6744">MSVGCPISSCGVSDDSCTVFLLHVGLPQYRGKRAKLIACDGNQIDTVFVDRRVSETDRGKKL</sequence>
<keyword evidence="2" id="KW-1185">Reference proteome</keyword>